<evidence type="ECO:0000256" key="2">
    <source>
        <dbReference type="SAM" id="Phobius"/>
    </source>
</evidence>
<evidence type="ECO:0000313" key="3">
    <source>
        <dbReference type="EMBL" id="MBD3364846.1"/>
    </source>
</evidence>
<comment type="caution">
    <text evidence="3">The sequence shown here is derived from an EMBL/GenBank/DDBJ whole genome shotgun (WGS) entry which is preliminary data.</text>
</comment>
<keyword evidence="2" id="KW-1133">Transmembrane helix</keyword>
<accession>A0A9D5K9G4</accession>
<keyword evidence="2" id="KW-0472">Membrane</keyword>
<reference evidence="3" key="1">
    <citation type="submission" date="2019-11" db="EMBL/GenBank/DDBJ databases">
        <title>Microbial mats filling the niche in hypersaline microbial mats.</title>
        <authorList>
            <person name="Wong H.L."/>
            <person name="Macleod F.I."/>
            <person name="White R.A. III"/>
            <person name="Burns B.P."/>
        </authorList>
    </citation>
    <scope>NUCLEOTIDE SEQUENCE</scope>
    <source>
        <strain evidence="3">Bin_327</strain>
    </source>
</reference>
<name>A0A9D5K9G4_UNCW3</name>
<gene>
    <name evidence="3" type="ORF">GF359_06485</name>
</gene>
<evidence type="ECO:0000313" key="4">
    <source>
        <dbReference type="Proteomes" id="UP000630660"/>
    </source>
</evidence>
<feature type="region of interest" description="Disordered" evidence="1">
    <location>
        <begin position="80"/>
        <end position="99"/>
    </location>
</feature>
<keyword evidence="2" id="KW-0812">Transmembrane</keyword>
<protein>
    <submittedName>
        <fullName evidence="3">Uncharacterized protein</fullName>
    </submittedName>
</protein>
<dbReference type="Proteomes" id="UP000630660">
    <property type="component" value="Unassembled WGS sequence"/>
</dbReference>
<proteinExistence type="predicted"/>
<dbReference type="AlphaFoldDB" id="A0A9D5K9G4"/>
<dbReference type="EMBL" id="WJKJ01000214">
    <property type="protein sequence ID" value="MBD3364846.1"/>
    <property type="molecule type" value="Genomic_DNA"/>
</dbReference>
<feature type="non-terminal residue" evidence="3">
    <location>
        <position position="99"/>
    </location>
</feature>
<organism evidence="3 4">
    <name type="scientific">candidate division WOR-3 bacterium</name>
    <dbReference type="NCBI Taxonomy" id="2052148"/>
    <lineage>
        <taxon>Bacteria</taxon>
        <taxon>Bacteria division WOR-3</taxon>
    </lineage>
</organism>
<feature type="transmembrane region" description="Helical" evidence="2">
    <location>
        <begin position="40"/>
        <end position="66"/>
    </location>
</feature>
<sequence length="99" mass="10997">MAKARSKLANHLSRWSKDLFNWLTKHEDHSEFVRRIKLPLLGFFIILIGWVSTGAICIGDMCYAPIMTQPDVHSAYVSPNPTEGADSVTVTATAEIPNP</sequence>
<evidence type="ECO:0000256" key="1">
    <source>
        <dbReference type="SAM" id="MobiDB-lite"/>
    </source>
</evidence>